<dbReference type="Proteomes" id="UP001176891">
    <property type="component" value="Unassembled WGS sequence"/>
</dbReference>
<evidence type="ECO:0000256" key="2">
    <source>
        <dbReference type="RuleBase" id="RU003616"/>
    </source>
</evidence>
<accession>A0ABT8X724</accession>
<dbReference type="EMBL" id="JAUOEM010000011">
    <property type="protein sequence ID" value="MDO5989779.1"/>
    <property type="molecule type" value="Genomic_DNA"/>
</dbReference>
<proteinExistence type="inferred from homology"/>
<feature type="domain" description="SHSP" evidence="3">
    <location>
        <begin position="1"/>
        <end position="56"/>
    </location>
</feature>
<keyword evidence="5" id="KW-1185">Reference proteome</keyword>
<sequence>MTRKEFSFSSFQRSFSIPNSVSIDKISAGYKDGVLRIKLPKKEEVKKQPLKQIEIK</sequence>
<organism evidence="4 5">
    <name type="scientific">Flavivirga amylovorans</name>
    <dbReference type="NCBI Taxonomy" id="870486"/>
    <lineage>
        <taxon>Bacteria</taxon>
        <taxon>Pseudomonadati</taxon>
        <taxon>Bacteroidota</taxon>
        <taxon>Flavobacteriia</taxon>
        <taxon>Flavobacteriales</taxon>
        <taxon>Flavobacteriaceae</taxon>
        <taxon>Flavivirga</taxon>
    </lineage>
</organism>
<reference evidence="4" key="1">
    <citation type="submission" date="2023-07" db="EMBL/GenBank/DDBJ databases">
        <title>Two novel species in the genus Flavivirga.</title>
        <authorList>
            <person name="Kwon K."/>
        </authorList>
    </citation>
    <scope>NUCLEOTIDE SEQUENCE</scope>
    <source>
        <strain evidence="4">KACC 14157</strain>
    </source>
</reference>
<dbReference type="InterPro" id="IPR002068">
    <property type="entry name" value="A-crystallin/Hsp20_dom"/>
</dbReference>
<dbReference type="Gene3D" id="2.60.40.790">
    <property type="match status" value="1"/>
</dbReference>
<dbReference type="CDD" id="cd06464">
    <property type="entry name" value="ACD_sHsps-like"/>
    <property type="match status" value="1"/>
</dbReference>
<dbReference type="SUPFAM" id="SSF49764">
    <property type="entry name" value="HSP20-like chaperones"/>
    <property type="match status" value="1"/>
</dbReference>
<comment type="similarity">
    <text evidence="1 2">Belongs to the small heat shock protein (HSP20) family.</text>
</comment>
<dbReference type="InterPro" id="IPR008978">
    <property type="entry name" value="HSP20-like_chaperone"/>
</dbReference>
<evidence type="ECO:0000313" key="4">
    <source>
        <dbReference type="EMBL" id="MDO5989779.1"/>
    </source>
</evidence>
<evidence type="ECO:0000313" key="5">
    <source>
        <dbReference type="Proteomes" id="UP001176891"/>
    </source>
</evidence>
<dbReference type="Pfam" id="PF00011">
    <property type="entry name" value="HSP20"/>
    <property type="match status" value="1"/>
</dbReference>
<name>A0ABT8X724_9FLAO</name>
<dbReference type="PROSITE" id="PS01031">
    <property type="entry name" value="SHSP"/>
    <property type="match status" value="1"/>
</dbReference>
<evidence type="ECO:0000256" key="1">
    <source>
        <dbReference type="PROSITE-ProRule" id="PRU00285"/>
    </source>
</evidence>
<evidence type="ECO:0000259" key="3">
    <source>
        <dbReference type="PROSITE" id="PS01031"/>
    </source>
</evidence>
<gene>
    <name evidence="4" type="ORF">Q4Q39_20440</name>
</gene>
<comment type="caution">
    <text evidence="4">The sequence shown here is derived from an EMBL/GenBank/DDBJ whole genome shotgun (WGS) entry which is preliminary data.</text>
</comment>
<protein>
    <submittedName>
        <fullName evidence="4">Hsp20 family protein</fullName>
    </submittedName>
</protein>